<evidence type="ECO:0000313" key="3">
    <source>
        <dbReference type="Proteomes" id="UP000000602"/>
    </source>
</evidence>
<feature type="transmembrane region" description="Helical" evidence="1">
    <location>
        <begin position="186"/>
        <end position="206"/>
    </location>
</feature>
<feature type="transmembrane region" description="Helical" evidence="1">
    <location>
        <begin position="126"/>
        <end position="149"/>
    </location>
</feature>
<feature type="transmembrane region" description="Helical" evidence="1">
    <location>
        <begin position="104"/>
        <end position="120"/>
    </location>
</feature>
<dbReference type="Proteomes" id="UP000000602">
    <property type="component" value="Chromosome"/>
</dbReference>
<keyword evidence="1" id="KW-1133">Transmembrane helix</keyword>
<dbReference type="EMBL" id="CR522870">
    <property type="protein sequence ID" value="CAG34943.1"/>
    <property type="molecule type" value="Genomic_DNA"/>
</dbReference>
<dbReference type="OrthoDB" id="5453678at2"/>
<dbReference type="STRING" id="177439.DP0214"/>
<evidence type="ECO:0000256" key="1">
    <source>
        <dbReference type="SAM" id="Phobius"/>
    </source>
</evidence>
<gene>
    <name evidence="2" type="ordered locus">DP0214</name>
</gene>
<proteinExistence type="predicted"/>
<keyword evidence="3" id="KW-1185">Reference proteome</keyword>
<dbReference type="PANTHER" id="PTHR38139">
    <property type="entry name" value="GATE DOMAIN-CONTAINING PROTEIN"/>
    <property type="match status" value="1"/>
</dbReference>
<organism evidence="2 3">
    <name type="scientific">Desulfotalea psychrophila (strain LSv54 / DSM 12343)</name>
    <dbReference type="NCBI Taxonomy" id="177439"/>
    <lineage>
        <taxon>Bacteria</taxon>
        <taxon>Pseudomonadati</taxon>
        <taxon>Thermodesulfobacteriota</taxon>
        <taxon>Desulfobulbia</taxon>
        <taxon>Desulfobulbales</taxon>
        <taxon>Desulfocapsaceae</taxon>
        <taxon>Desulfotalea</taxon>
    </lineage>
</organism>
<dbReference type="KEGG" id="dps:DP0214"/>
<keyword evidence="1" id="KW-0472">Membrane</keyword>
<evidence type="ECO:0000313" key="2">
    <source>
        <dbReference type="EMBL" id="CAG34943.1"/>
    </source>
</evidence>
<protein>
    <submittedName>
        <fullName evidence="2">Hypothetical membrane protein</fullName>
    </submittedName>
</protein>
<dbReference type="PANTHER" id="PTHR38139:SF1">
    <property type="entry name" value="NUCLEOSIDE TRANSPORTER_FEOB GTPASE GATE DOMAIN-CONTAINING PROTEIN"/>
    <property type="match status" value="1"/>
</dbReference>
<dbReference type="InterPro" id="IPR038880">
    <property type="entry name" value="MJ0871-like"/>
</dbReference>
<feature type="transmembrane region" description="Helical" evidence="1">
    <location>
        <begin position="12"/>
        <end position="34"/>
    </location>
</feature>
<feature type="transmembrane region" description="Helical" evidence="1">
    <location>
        <begin position="259"/>
        <end position="276"/>
    </location>
</feature>
<dbReference type="RefSeq" id="WP_011187459.1">
    <property type="nucleotide sequence ID" value="NC_006138.1"/>
</dbReference>
<accession>Q6ART2</accession>
<reference evidence="3" key="1">
    <citation type="journal article" date="2004" name="Environ. Microbiol.">
        <title>The genome of Desulfotalea psychrophila, a sulfate-reducing bacterium from permanently cold Arctic sediments.</title>
        <authorList>
            <person name="Rabus R."/>
            <person name="Ruepp A."/>
            <person name="Frickey T."/>
            <person name="Rattei T."/>
            <person name="Fartmann B."/>
            <person name="Stark M."/>
            <person name="Bauer M."/>
            <person name="Zibat A."/>
            <person name="Lombardot T."/>
            <person name="Becker I."/>
            <person name="Amann J."/>
            <person name="Gellner K."/>
            <person name="Teeling H."/>
            <person name="Leuschner W.D."/>
            <person name="Gloeckner F.-O."/>
            <person name="Lupas A.N."/>
            <person name="Amann R."/>
            <person name="Klenk H.-P."/>
        </authorList>
    </citation>
    <scope>NUCLEOTIDE SEQUENCE [LARGE SCALE GENOMIC DNA]</scope>
    <source>
        <strain evidence="3">DSM 12343 / LSv54</strain>
    </source>
</reference>
<dbReference type="HOGENOM" id="CLU_048086_2_2_7"/>
<feature type="transmembrane region" description="Helical" evidence="1">
    <location>
        <begin position="296"/>
        <end position="317"/>
    </location>
</feature>
<feature type="transmembrane region" description="Helical" evidence="1">
    <location>
        <begin position="226"/>
        <end position="247"/>
    </location>
</feature>
<dbReference type="eggNOG" id="COG3366">
    <property type="taxonomic scope" value="Bacteria"/>
</dbReference>
<sequence length="318" mass="35267">MDTSFLYTLWQGILWPVLRICFFVSLGLVAANLIESLAWSRRITRLAAPLTRLAHLSSSTAAGFSLAFVSGVSANSLLAEAYGNGKIAKKELVLANLLNSLPRFFLHLPTVFFLTLPFIHGTAFTYVGLTFIASLLQTACVVGCGRLLLNKPAQAIEVKAQEEKQTDWGKWLPKMVKRLRRRLKRLLLFMLPIYIAFYLLAKYGIWASIKELIVQLPLLSHLPAESLTIIILHVTAEFSAGLAAASVIMAENSLSGQQIVLALMIGNLLATPVRALRHQLPYYSGIYPLRIAIELILASQILRASCIILVTIIYYSWV</sequence>
<name>Q6ART2_DESPS</name>
<keyword evidence="1" id="KW-0812">Transmembrane</keyword>
<dbReference type="AlphaFoldDB" id="Q6ART2"/>